<reference evidence="2" key="1">
    <citation type="submission" date="2020-05" db="EMBL/GenBank/DDBJ databases">
        <authorList>
            <person name="Chiriac C."/>
            <person name="Salcher M."/>
            <person name="Ghai R."/>
            <person name="Kavagutti S V."/>
        </authorList>
    </citation>
    <scope>NUCLEOTIDE SEQUENCE</scope>
</reference>
<dbReference type="AlphaFoldDB" id="A0A6J6CTH6"/>
<name>A0A6J6CTH6_9ZZZZ</name>
<organism evidence="2">
    <name type="scientific">freshwater metagenome</name>
    <dbReference type="NCBI Taxonomy" id="449393"/>
    <lineage>
        <taxon>unclassified sequences</taxon>
        <taxon>metagenomes</taxon>
        <taxon>ecological metagenomes</taxon>
    </lineage>
</organism>
<gene>
    <name evidence="2" type="ORF">UFOPK1603_00120</name>
</gene>
<protein>
    <submittedName>
        <fullName evidence="2">Unannotated protein</fullName>
    </submittedName>
</protein>
<accession>A0A6J6CTH6</accession>
<evidence type="ECO:0000313" key="2">
    <source>
        <dbReference type="EMBL" id="CAB4554597.1"/>
    </source>
</evidence>
<proteinExistence type="predicted"/>
<feature type="region of interest" description="Disordered" evidence="1">
    <location>
        <begin position="143"/>
        <end position="171"/>
    </location>
</feature>
<dbReference type="EMBL" id="CAEZTG010000006">
    <property type="protein sequence ID" value="CAB4554597.1"/>
    <property type="molecule type" value="Genomic_DNA"/>
</dbReference>
<evidence type="ECO:0000256" key="1">
    <source>
        <dbReference type="SAM" id="MobiDB-lite"/>
    </source>
</evidence>
<sequence>MSRFTRTTRMVVAGLLAVSALTVFGASPASAAPTGSLADDGNGGLVVTYDSPSASDYIVFSVMPSGSTCDASQALGILTNYPSAPQFARLAASPATIAVGSMVLDAQQQGMWSLEAASYTFCLNDFPQLMTTLDQLTMTLGQASPTTTTTTTASPTTTAAAGTPVAPAFTG</sequence>